<dbReference type="EMBL" id="JAVMIP010000001">
    <property type="protein sequence ID" value="MDS3859176.1"/>
    <property type="molecule type" value="Genomic_DNA"/>
</dbReference>
<comment type="caution">
    <text evidence="1">The sequence shown here is derived from an EMBL/GenBank/DDBJ whole genome shotgun (WGS) entry which is preliminary data.</text>
</comment>
<keyword evidence="2" id="KW-1185">Reference proteome</keyword>
<protein>
    <submittedName>
        <fullName evidence="1">Uncharacterized protein</fullName>
    </submittedName>
</protein>
<proteinExistence type="predicted"/>
<evidence type="ECO:0000313" key="1">
    <source>
        <dbReference type="EMBL" id="MDS3859176.1"/>
    </source>
</evidence>
<dbReference type="RefSeq" id="WP_322876516.1">
    <property type="nucleotide sequence ID" value="NZ_JAVMIP010000001.1"/>
</dbReference>
<dbReference type="Proteomes" id="UP001268256">
    <property type="component" value="Unassembled WGS sequence"/>
</dbReference>
<dbReference type="InterPro" id="IPR054053">
    <property type="entry name" value="DUF6887"/>
</dbReference>
<sequence>LFYPLLLLCQLVMKNAVSRVNKPNFQTMSHKELCNWFLPHRNDQDAFYAYVDRLHKEGNWIEMRPVESIQDLENHLRFMGRFQHHAKS</sequence>
<organism evidence="1 2">
    <name type="scientific">Pseudocalidococcus azoricus BACA0444</name>
    <dbReference type="NCBI Taxonomy" id="2918990"/>
    <lineage>
        <taxon>Bacteria</taxon>
        <taxon>Bacillati</taxon>
        <taxon>Cyanobacteriota</taxon>
        <taxon>Cyanophyceae</taxon>
        <taxon>Acaryochloridales</taxon>
        <taxon>Thermosynechococcaceae</taxon>
        <taxon>Pseudocalidococcus</taxon>
        <taxon>Pseudocalidococcus azoricus</taxon>
    </lineage>
</organism>
<reference evidence="2" key="1">
    <citation type="submission" date="2023-07" db="EMBL/GenBank/DDBJ databases">
        <authorList>
            <person name="Luz R."/>
            <person name="Cordeiro R."/>
            <person name="Fonseca A."/>
            <person name="Goncalves V."/>
        </authorList>
    </citation>
    <scope>NUCLEOTIDE SEQUENCE [LARGE SCALE GENOMIC DNA]</scope>
    <source>
        <strain evidence="2">BACA0444</strain>
    </source>
</reference>
<feature type="non-terminal residue" evidence="1">
    <location>
        <position position="1"/>
    </location>
</feature>
<accession>A0AAE4FQM3</accession>
<evidence type="ECO:0000313" key="2">
    <source>
        <dbReference type="Proteomes" id="UP001268256"/>
    </source>
</evidence>
<gene>
    <name evidence="1" type="ORF">RIF25_00005</name>
</gene>
<dbReference type="Pfam" id="PF21826">
    <property type="entry name" value="DUF6887"/>
    <property type="match status" value="1"/>
</dbReference>
<dbReference type="AlphaFoldDB" id="A0AAE4FQM3"/>
<name>A0AAE4FQM3_9CYAN</name>